<feature type="transmembrane region" description="Helical" evidence="1">
    <location>
        <begin position="148"/>
        <end position="167"/>
    </location>
</feature>
<proteinExistence type="predicted"/>
<dbReference type="EMBL" id="BDGG01000002">
    <property type="protein sequence ID" value="GAU93001.1"/>
    <property type="molecule type" value="Genomic_DNA"/>
</dbReference>
<dbReference type="OrthoDB" id="10622134at2759"/>
<keyword evidence="1" id="KW-1133">Transmembrane helix</keyword>
<gene>
    <name evidence="2" type="primary">RvY_05003-1</name>
    <name evidence="2" type="synonym">RvY_05003.1</name>
    <name evidence="2" type="ORF">RvY_05003</name>
</gene>
<sequence>MAIPALPVFDDEEPENITPVTICQLGRLALFVATVVGARRVRESLWERELSAVSALWSASPRQVLRSSLLINACLVVDILFAVTVGLRMSSALFGQPLPNLFGQNSWFLGGLFLMAQILPLFLRMAPQDRLKLRFNLRAGPRSIPTDSIRFAAFLDLMALLCAFPVISTLTYGGILEVTAEIPTSSFLLMISVSTIAVMLPVAHNVPVSQTPLALTSKPTRKERIEMLLKKESDVNVLDLRVKNYDKEEDELTEVPPVVSQLHNVMESAADKDAHFSDSDERPCLTINSEGCSPLLINRLQQMEHTYHGRKATLRSQRRNSNQMGDA</sequence>
<feature type="transmembrane region" description="Helical" evidence="1">
    <location>
        <begin position="107"/>
        <end position="127"/>
    </location>
</feature>
<feature type="transmembrane region" description="Helical" evidence="1">
    <location>
        <begin position="69"/>
        <end position="87"/>
    </location>
</feature>
<organism evidence="2 3">
    <name type="scientific">Ramazzottius varieornatus</name>
    <name type="common">Water bear</name>
    <name type="synonym">Tardigrade</name>
    <dbReference type="NCBI Taxonomy" id="947166"/>
    <lineage>
        <taxon>Eukaryota</taxon>
        <taxon>Metazoa</taxon>
        <taxon>Ecdysozoa</taxon>
        <taxon>Tardigrada</taxon>
        <taxon>Eutardigrada</taxon>
        <taxon>Parachela</taxon>
        <taxon>Hypsibioidea</taxon>
        <taxon>Ramazzottiidae</taxon>
        <taxon>Ramazzottius</taxon>
    </lineage>
</organism>
<dbReference type="Proteomes" id="UP000186922">
    <property type="component" value="Unassembled WGS sequence"/>
</dbReference>
<protein>
    <submittedName>
        <fullName evidence="2">Uncharacterized protein</fullName>
    </submittedName>
</protein>
<accession>A0A1D1UU65</accession>
<dbReference type="AlphaFoldDB" id="A0A1D1UU65"/>
<reference evidence="2 3" key="1">
    <citation type="journal article" date="2016" name="Nat. Commun.">
        <title>Extremotolerant tardigrade genome and improved radiotolerance of human cultured cells by tardigrade-unique protein.</title>
        <authorList>
            <person name="Hashimoto T."/>
            <person name="Horikawa D.D."/>
            <person name="Saito Y."/>
            <person name="Kuwahara H."/>
            <person name="Kozuka-Hata H."/>
            <person name="Shin-I T."/>
            <person name="Minakuchi Y."/>
            <person name="Ohishi K."/>
            <person name="Motoyama A."/>
            <person name="Aizu T."/>
            <person name="Enomoto A."/>
            <person name="Kondo K."/>
            <person name="Tanaka S."/>
            <person name="Hara Y."/>
            <person name="Koshikawa S."/>
            <person name="Sagara H."/>
            <person name="Miura T."/>
            <person name="Yokobori S."/>
            <person name="Miyagawa K."/>
            <person name="Suzuki Y."/>
            <person name="Kubo T."/>
            <person name="Oyama M."/>
            <person name="Kohara Y."/>
            <person name="Fujiyama A."/>
            <person name="Arakawa K."/>
            <person name="Katayama T."/>
            <person name="Toyoda A."/>
            <person name="Kunieda T."/>
        </authorList>
    </citation>
    <scope>NUCLEOTIDE SEQUENCE [LARGE SCALE GENOMIC DNA]</scope>
    <source>
        <strain evidence="2 3">YOKOZUNA-1</strain>
    </source>
</reference>
<keyword evidence="1" id="KW-0472">Membrane</keyword>
<comment type="caution">
    <text evidence="2">The sequence shown here is derived from an EMBL/GenBank/DDBJ whole genome shotgun (WGS) entry which is preliminary data.</text>
</comment>
<name>A0A1D1UU65_RAMVA</name>
<evidence type="ECO:0000313" key="2">
    <source>
        <dbReference type="EMBL" id="GAU93001.1"/>
    </source>
</evidence>
<feature type="transmembrane region" description="Helical" evidence="1">
    <location>
        <begin position="187"/>
        <end position="208"/>
    </location>
</feature>
<keyword evidence="3" id="KW-1185">Reference proteome</keyword>
<evidence type="ECO:0000256" key="1">
    <source>
        <dbReference type="SAM" id="Phobius"/>
    </source>
</evidence>
<keyword evidence="1" id="KW-0812">Transmembrane</keyword>
<evidence type="ECO:0000313" key="3">
    <source>
        <dbReference type="Proteomes" id="UP000186922"/>
    </source>
</evidence>